<accession>A0A0R2FQE7</accession>
<feature type="compositionally biased region" description="Basic residues" evidence="1">
    <location>
        <begin position="197"/>
        <end position="207"/>
    </location>
</feature>
<feature type="domain" description="Regulator of chromosome segregation-like C-terminal" evidence="2">
    <location>
        <begin position="108"/>
        <end position="142"/>
    </location>
</feature>
<dbReference type="STRING" id="1423804.FD14_GL003195"/>
<dbReference type="RefSeq" id="WP_054737371.1">
    <property type="nucleotide sequence ID" value="NZ_AYZM01000004.1"/>
</dbReference>
<sequence>MPKTIRELADELNVSKQTIQYHYQRLPTKNQQKNSQGTNMISLTAERIIRDKVTKPLVANGQQTGSKKATKNSKENNELIVTLRREIEDLKSQRDKQLATKDQQISSKDHQLDHLTKLIDQQQQLQLAIVAENRQLKEHVQKLSGFVGTSRSNQKIQSTDSNLSTENNSIQNTDRNDKQVKKNVPQSGNIQKDAPKNKVHKNWWHFW</sequence>
<feature type="region of interest" description="Disordered" evidence="1">
    <location>
        <begin position="149"/>
        <end position="207"/>
    </location>
</feature>
<feature type="compositionally biased region" description="Polar residues" evidence="1">
    <location>
        <begin position="149"/>
        <end position="173"/>
    </location>
</feature>
<dbReference type="Pfam" id="PF04394">
    <property type="entry name" value="DUF536"/>
    <property type="match status" value="1"/>
</dbReference>
<evidence type="ECO:0000256" key="1">
    <source>
        <dbReference type="SAM" id="MobiDB-lite"/>
    </source>
</evidence>
<dbReference type="AlphaFoldDB" id="A0A0R2FQE7"/>
<dbReference type="EMBL" id="AYZM01000004">
    <property type="protein sequence ID" value="KRN26893.1"/>
    <property type="molecule type" value="Genomic_DNA"/>
</dbReference>
<feature type="region of interest" description="Disordered" evidence="1">
    <location>
        <begin position="56"/>
        <end position="76"/>
    </location>
</feature>
<evidence type="ECO:0000313" key="3">
    <source>
        <dbReference type="EMBL" id="KRN26893.1"/>
    </source>
</evidence>
<name>A0A0R2FQE7_9LACO</name>
<dbReference type="OrthoDB" id="2233743at2"/>
<evidence type="ECO:0000259" key="2">
    <source>
        <dbReference type="Pfam" id="PF04394"/>
    </source>
</evidence>
<dbReference type="InterPro" id="IPR007489">
    <property type="entry name" value="RocS-like_C"/>
</dbReference>
<dbReference type="PATRIC" id="fig|1423804.4.peg.3430"/>
<reference evidence="3 4" key="1">
    <citation type="journal article" date="2015" name="Genome Announc.">
        <title>Expanding the biotechnology potential of lactobacilli through comparative genomics of 213 strains and associated genera.</title>
        <authorList>
            <person name="Sun Z."/>
            <person name="Harris H.M."/>
            <person name="McCann A."/>
            <person name="Guo C."/>
            <person name="Argimon S."/>
            <person name="Zhang W."/>
            <person name="Yang X."/>
            <person name="Jeffery I.B."/>
            <person name="Cooney J.C."/>
            <person name="Kagawa T.F."/>
            <person name="Liu W."/>
            <person name="Song Y."/>
            <person name="Salvetti E."/>
            <person name="Wrobel A."/>
            <person name="Rasinkangas P."/>
            <person name="Parkhill J."/>
            <person name="Rea M.C."/>
            <person name="O'Sullivan O."/>
            <person name="Ritari J."/>
            <person name="Douillard F.P."/>
            <person name="Paul Ross R."/>
            <person name="Yang R."/>
            <person name="Briner A.E."/>
            <person name="Felis G.E."/>
            <person name="de Vos W.M."/>
            <person name="Barrangou R."/>
            <person name="Klaenhammer T.R."/>
            <person name="Caufield P.W."/>
            <person name="Cui Y."/>
            <person name="Zhang H."/>
            <person name="O'Toole P.W."/>
        </authorList>
    </citation>
    <scope>NUCLEOTIDE SEQUENCE [LARGE SCALE GENOMIC DNA]</scope>
    <source>
        <strain evidence="3 4">DSM 23365</strain>
    </source>
</reference>
<evidence type="ECO:0000313" key="4">
    <source>
        <dbReference type="Proteomes" id="UP000051442"/>
    </source>
</evidence>
<organism evidence="3 4">
    <name type="scientific">Secundilactobacillus similis DSM 23365 = JCM 2765</name>
    <dbReference type="NCBI Taxonomy" id="1423804"/>
    <lineage>
        <taxon>Bacteria</taxon>
        <taxon>Bacillati</taxon>
        <taxon>Bacillota</taxon>
        <taxon>Bacilli</taxon>
        <taxon>Lactobacillales</taxon>
        <taxon>Lactobacillaceae</taxon>
        <taxon>Secundilactobacillus</taxon>
    </lineage>
</organism>
<gene>
    <name evidence="3" type="ORF">FD14_GL003195</name>
</gene>
<keyword evidence="4" id="KW-1185">Reference proteome</keyword>
<dbReference type="Proteomes" id="UP000051442">
    <property type="component" value="Unassembled WGS sequence"/>
</dbReference>
<comment type="caution">
    <text evidence="3">The sequence shown here is derived from an EMBL/GenBank/DDBJ whole genome shotgun (WGS) entry which is preliminary data.</text>
</comment>
<proteinExistence type="predicted"/>
<protein>
    <submittedName>
        <fullName evidence="3">Replication protein RepB</fullName>
    </submittedName>
</protein>